<gene>
    <name evidence="2" type="ordered locus">Metev_1170</name>
</gene>
<organism evidence="2 3">
    <name type="scientific">Methanohalobium evestigatum (strain ATCC BAA-1072 / DSM 3721 / NBRC 107634 / OCM 161 / Z-7303)</name>
    <dbReference type="NCBI Taxonomy" id="644295"/>
    <lineage>
        <taxon>Archaea</taxon>
        <taxon>Methanobacteriati</taxon>
        <taxon>Methanobacteriota</taxon>
        <taxon>Stenosarchaea group</taxon>
        <taxon>Methanomicrobia</taxon>
        <taxon>Methanosarcinales</taxon>
        <taxon>Methanosarcinaceae</taxon>
        <taxon>Methanohalobium</taxon>
    </lineage>
</organism>
<feature type="region of interest" description="Disordered" evidence="1">
    <location>
        <begin position="1"/>
        <end position="74"/>
    </location>
</feature>
<reference evidence="2 3" key="1">
    <citation type="submission" date="2010-06" db="EMBL/GenBank/DDBJ databases">
        <title>Complete sequence chromosome of Methanohalobium evestigatum Z-7303.</title>
        <authorList>
            <consortium name="US DOE Joint Genome Institute"/>
            <person name="Lucas S."/>
            <person name="Copeland A."/>
            <person name="Lapidus A."/>
            <person name="Cheng J.-F."/>
            <person name="Bruce D."/>
            <person name="Goodwin L."/>
            <person name="Pitluck S."/>
            <person name="Saunders E."/>
            <person name="Detter J.C."/>
            <person name="Han C."/>
            <person name="Tapia R."/>
            <person name="Land M."/>
            <person name="Hauser L."/>
            <person name="Kyrpides N."/>
            <person name="Mikhailova N."/>
            <person name="Sieprawska-Lupa M."/>
            <person name="Whitman W.B."/>
            <person name="Anderson I."/>
            <person name="Woyke T."/>
        </authorList>
    </citation>
    <scope>NUCLEOTIDE SEQUENCE [LARGE SCALE GENOMIC DNA]</scope>
    <source>
        <strain evidence="3">ATCC BAA-1072 / DSM 3721 / NBRC 107634 / OCM 161 / Z-7303</strain>
    </source>
</reference>
<dbReference type="InterPro" id="IPR035205">
    <property type="entry name" value="DUF5320"/>
</dbReference>
<evidence type="ECO:0000313" key="3">
    <source>
        <dbReference type="Proteomes" id="UP000000391"/>
    </source>
</evidence>
<accession>D7E9A3</accession>
<sequence>MPGGDRTGPEGKGPMTGRRLGPCLGSQTAGSMSNNSAGRGLARGRGFAFNKNGSGFGKSNFRKNSDTTKSFDDSYKDKKSIPYKYIVHRGAVNLPNALRLASASSRS</sequence>
<dbReference type="Pfam" id="PF17253">
    <property type="entry name" value="DUF5320"/>
    <property type="match status" value="1"/>
</dbReference>
<evidence type="ECO:0000256" key="1">
    <source>
        <dbReference type="SAM" id="MobiDB-lite"/>
    </source>
</evidence>
<proteinExistence type="predicted"/>
<feature type="compositionally biased region" description="Polar residues" evidence="1">
    <location>
        <begin position="25"/>
        <end position="36"/>
    </location>
</feature>
<dbReference type="AlphaFoldDB" id="D7E9A3"/>
<dbReference type="RefSeq" id="WP_013194618.1">
    <property type="nucleotide sequence ID" value="NC_014253.1"/>
</dbReference>
<dbReference type="GeneID" id="9346803"/>
<dbReference type="Proteomes" id="UP000000391">
    <property type="component" value="Chromosome"/>
</dbReference>
<feature type="compositionally biased region" description="Low complexity" evidence="1">
    <location>
        <begin position="37"/>
        <end position="49"/>
    </location>
</feature>
<keyword evidence="3" id="KW-1185">Reference proteome</keyword>
<feature type="compositionally biased region" description="Basic and acidic residues" evidence="1">
    <location>
        <begin position="63"/>
        <end position="74"/>
    </location>
</feature>
<dbReference type="OrthoDB" id="142921at2157"/>
<dbReference type="KEGG" id="mev:Metev_1170"/>
<dbReference type="EMBL" id="CP002069">
    <property type="protein sequence ID" value="ADI74051.1"/>
    <property type="molecule type" value="Genomic_DNA"/>
</dbReference>
<evidence type="ECO:0000313" key="2">
    <source>
        <dbReference type="EMBL" id="ADI74051.1"/>
    </source>
</evidence>
<dbReference type="HOGENOM" id="CLU_2204111_0_0_2"/>
<protein>
    <submittedName>
        <fullName evidence="2">Uncharacterized protein</fullName>
    </submittedName>
</protein>
<name>D7E9A3_METEZ</name>